<reference evidence="10 11" key="1">
    <citation type="journal article" date="2013" name="Genome Announc.">
        <title>Draft Genome Sequence of a Highly Flagellated, Fast-Swimming Archaeon, Methanocaldococcus villosus Strain KIN24-T80 (DSM 22612).</title>
        <authorList>
            <person name="Thennarasu S."/>
            <person name="Polireddy D."/>
            <person name="Antony A."/>
            <person name="Yada M.R."/>
            <person name="Algarawi S."/>
            <person name="Sivakumar N."/>
        </authorList>
    </citation>
    <scope>NUCLEOTIDE SEQUENCE [LARGE SCALE GENOMIC DNA]</scope>
    <source>
        <strain evidence="10 11">KIN24-T80</strain>
    </source>
</reference>
<keyword evidence="3 8" id="KW-0004">4Fe-4S</keyword>
<feature type="domain" description="4Fe-4S ferredoxin-type" evidence="9">
    <location>
        <begin position="4"/>
        <end position="34"/>
    </location>
</feature>
<dbReference type="RefSeq" id="WP_004590891.1">
    <property type="nucleotide sequence ID" value="NZ_APMM01000019.1"/>
</dbReference>
<dbReference type="GO" id="GO:0051539">
    <property type="term" value="F:4 iron, 4 sulfur cluster binding"/>
    <property type="evidence" value="ECO:0007669"/>
    <property type="project" value="UniProtKB-UniRule"/>
</dbReference>
<dbReference type="GO" id="GO:0016491">
    <property type="term" value="F:oxidoreductase activity"/>
    <property type="evidence" value="ECO:0007669"/>
    <property type="project" value="UniProtKB-ARBA"/>
</dbReference>
<dbReference type="SUPFAM" id="SSF54862">
    <property type="entry name" value="4Fe-4S ferredoxins"/>
    <property type="match status" value="1"/>
</dbReference>
<dbReference type="InterPro" id="IPR017900">
    <property type="entry name" value="4Fe4S_Fe_S_CS"/>
</dbReference>
<evidence type="ECO:0000313" key="11">
    <source>
        <dbReference type="Proteomes" id="UP000053695"/>
    </source>
</evidence>
<dbReference type="PATRIC" id="fig|1069083.5.peg.627"/>
<dbReference type="InterPro" id="IPR000813">
    <property type="entry name" value="7Fe_ferredoxin"/>
</dbReference>
<comment type="caution">
    <text evidence="10">The sequence shown here is derived from an EMBL/GenBank/DDBJ whole genome shotgun (WGS) entry which is preliminary data.</text>
</comment>
<sequence>MNPKIIVINPEKCSKCNDCVNVCREIHGISRVRKYNNVPMFCMQCEKAPCKEVCPVGAIYLKENIPIVNKEKCIGCGMCVIACPIGAIFIEDKVAHKCTLCLDTDRVSPACVEACKDRALILVTDETLELYKEERRKKILDVLKQE</sequence>
<keyword evidence="11" id="KW-1185">Reference proteome</keyword>
<dbReference type="OrthoDB" id="2837at2157"/>
<dbReference type="InterPro" id="IPR050954">
    <property type="entry name" value="ET_IronSulfur_Cluster-Binding"/>
</dbReference>
<evidence type="ECO:0000256" key="4">
    <source>
        <dbReference type="ARBA" id="ARBA00022723"/>
    </source>
</evidence>
<dbReference type="PRINTS" id="PR00354">
    <property type="entry name" value="7FE8SFRDOXIN"/>
</dbReference>
<proteinExistence type="predicted"/>
<evidence type="ECO:0000256" key="7">
    <source>
        <dbReference type="ARBA" id="ARBA00023014"/>
    </source>
</evidence>
<keyword evidence="5 8" id="KW-0249">Electron transport</keyword>
<dbReference type="EMBL" id="APMM01000019">
    <property type="protein sequence ID" value="ENN96276.1"/>
    <property type="molecule type" value="Genomic_DNA"/>
</dbReference>
<comment type="function">
    <text evidence="8">Ferredoxins are iron-sulfur proteins that transfer electrons in a wide variety of metabolic reactions.</text>
</comment>
<accession>N6VSU6</accession>
<gene>
    <name evidence="10" type="ORF">J422_03196</name>
</gene>
<keyword evidence="4 8" id="KW-0479">Metal-binding</keyword>
<evidence type="ECO:0000256" key="8">
    <source>
        <dbReference type="RuleBase" id="RU365098"/>
    </source>
</evidence>
<dbReference type="PANTHER" id="PTHR43177">
    <property type="entry name" value="PROTEIN NRFC"/>
    <property type="match status" value="1"/>
</dbReference>
<dbReference type="GO" id="GO:0046872">
    <property type="term" value="F:metal ion binding"/>
    <property type="evidence" value="ECO:0007669"/>
    <property type="project" value="UniProtKB-UniRule"/>
</dbReference>
<name>N6VSU6_9EURY</name>
<dbReference type="AlphaFoldDB" id="N6VSU6"/>
<feature type="domain" description="4Fe-4S ferredoxin-type" evidence="9">
    <location>
        <begin position="64"/>
        <end position="93"/>
    </location>
</feature>
<dbReference type="InterPro" id="IPR017896">
    <property type="entry name" value="4Fe4S_Fe-S-bd"/>
</dbReference>
<evidence type="ECO:0000256" key="5">
    <source>
        <dbReference type="ARBA" id="ARBA00022982"/>
    </source>
</evidence>
<evidence type="ECO:0000256" key="3">
    <source>
        <dbReference type="ARBA" id="ARBA00022485"/>
    </source>
</evidence>
<evidence type="ECO:0000256" key="2">
    <source>
        <dbReference type="ARBA" id="ARBA00022448"/>
    </source>
</evidence>
<dbReference type="Proteomes" id="UP000053695">
    <property type="component" value="Unassembled WGS sequence"/>
</dbReference>
<dbReference type="GO" id="GO:0009055">
    <property type="term" value="F:electron transfer activity"/>
    <property type="evidence" value="ECO:0007669"/>
    <property type="project" value="UniProtKB-UniRule"/>
</dbReference>
<dbReference type="STRING" id="1069083.GCA_000371805_00316"/>
<protein>
    <recommendedName>
        <fullName evidence="8">Ferredoxin</fullName>
    </recommendedName>
</protein>
<dbReference type="PROSITE" id="PS00198">
    <property type="entry name" value="4FE4S_FER_1"/>
    <property type="match status" value="1"/>
</dbReference>
<evidence type="ECO:0000256" key="6">
    <source>
        <dbReference type="ARBA" id="ARBA00023004"/>
    </source>
</evidence>
<evidence type="ECO:0000256" key="1">
    <source>
        <dbReference type="ARBA" id="ARBA00001966"/>
    </source>
</evidence>
<keyword evidence="2 8" id="KW-0813">Transport</keyword>
<keyword evidence="6 8" id="KW-0408">Iron</keyword>
<evidence type="ECO:0000259" key="9">
    <source>
        <dbReference type="PROSITE" id="PS51379"/>
    </source>
</evidence>
<comment type="cofactor">
    <cofactor evidence="1 8">
        <name>[4Fe-4S] cluster</name>
        <dbReference type="ChEBI" id="CHEBI:49883"/>
    </cofactor>
</comment>
<evidence type="ECO:0000313" key="10">
    <source>
        <dbReference type="EMBL" id="ENN96276.1"/>
    </source>
</evidence>
<dbReference type="PROSITE" id="PS51379">
    <property type="entry name" value="4FE4S_FER_2"/>
    <property type="match status" value="2"/>
</dbReference>
<dbReference type="PANTHER" id="PTHR43177:SF3">
    <property type="entry name" value="PROTEIN NRFC HOMOLOG"/>
    <property type="match status" value="1"/>
</dbReference>
<dbReference type="Gene3D" id="3.30.70.20">
    <property type="match status" value="2"/>
</dbReference>
<dbReference type="Pfam" id="PF13247">
    <property type="entry name" value="Fer4_11"/>
    <property type="match status" value="1"/>
</dbReference>
<organism evidence="10 11">
    <name type="scientific">Methanocaldococcus villosus KIN24-T80</name>
    <dbReference type="NCBI Taxonomy" id="1069083"/>
    <lineage>
        <taxon>Archaea</taxon>
        <taxon>Methanobacteriati</taxon>
        <taxon>Methanobacteriota</taxon>
        <taxon>Methanomada group</taxon>
        <taxon>Methanococci</taxon>
        <taxon>Methanococcales</taxon>
        <taxon>Methanocaldococcaceae</taxon>
        <taxon>Methanocaldococcus</taxon>
    </lineage>
</organism>
<keyword evidence="7 8" id="KW-0411">Iron-sulfur</keyword>